<evidence type="ECO:0000256" key="1">
    <source>
        <dbReference type="SAM" id="MobiDB-lite"/>
    </source>
</evidence>
<dbReference type="EMBL" id="FUIG01000013">
    <property type="protein sequence ID" value="SJM29820.1"/>
    <property type="molecule type" value="Genomic_DNA"/>
</dbReference>
<evidence type="ECO:0000313" key="2">
    <source>
        <dbReference type="EMBL" id="SJM29820.1"/>
    </source>
</evidence>
<proteinExistence type="predicted"/>
<evidence type="ECO:0000313" key="3">
    <source>
        <dbReference type="Proteomes" id="UP000245698"/>
    </source>
</evidence>
<reference evidence="3" key="1">
    <citation type="submission" date="2016-12" db="EMBL/GenBank/DDBJ databases">
        <authorList>
            <person name="Brunel B."/>
        </authorList>
    </citation>
    <scope>NUCLEOTIDE SEQUENCE [LARGE SCALE GENOMIC DNA]</scope>
</reference>
<feature type="region of interest" description="Disordered" evidence="1">
    <location>
        <begin position="1"/>
        <end position="44"/>
    </location>
</feature>
<dbReference type="AlphaFoldDB" id="A0A2P9AFA2"/>
<sequence length="44" mass="4679">MFPAGTIAASSNRGGNQDKKDKPNRAARLPAKDPNRGEDNPNSN</sequence>
<name>A0A2P9AFA2_9HYPH</name>
<dbReference type="Proteomes" id="UP000245698">
    <property type="component" value="Unassembled WGS sequence"/>
</dbReference>
<accession>A0A2P9AFA2</accession>
<organism evidence="2 3">
    <name type="scientific">Mesorhizobium delmotii</name>
    <dbReference type="NCBI Taxonomy" id="1631247"/>
    <lineage>
        <taxon>Bacteria</taxon>
        <taxon>Pseudomonadati</taxon>
        <taxon>Pseudomonadota</taxon>
        <taxon>Alphaproteobacteria</taxon>
        <taxon>Hyphomicrobiales</taxon>
        <taxon>Phyllobacteriaceae</taxon>
        <taxon>Mesorhizobium</taxon>
    </lineage>
</organism>
<gene>
    <name evidence="2" type="ORF">BQ8482_111750</name>
</gene>
<keyword evidence="3" id="KW-1185">Reference proteome</keyword>
<protein>
    <submittedName>
        <fullName evidence="2">Uncharacterized protein</fullName>
    </submittedName>
</protein>
<feature type="compositionally biased region" description="Basic and acidic residues" evidence="1">
    <location>
        <begin position="16"/>
        <end position="44"/>
    </location>
</feature>